<dbReference type="Proteomes" id="UP000017668">
    <property type="component" value="Unassembled WGS sequence"/>
</dbReference>
<reference evidence="2 3" key="1">
    <citation type="journal article" date="2013" name="Genome Announc.">
        <title>Genome Sequence of Rhizobium lupini HPC(L) Isolated from Saline Desert Soil, Kutch (Gujarat).</title>
        <authorList>
            <person name="Agarwal L."/>
            <person name="Purohit H.J."/>
        </authorList>
    </citation>
    <scope>NUCLEOTIDE SEQUENCE [LARGE SCALE GENOMIC DNA]</scope>
    <source>
        <strain evidence="3">HPC(L)</strain>
    </source>
</reference>
<evidence type="ECO:0000313" key="2">
    <source>
        <dbReference type="EMBL" id="EKJ94927.1"/>
    </source>
</evidence>
<comment type="caution">
    <text evidence="2">The sequence shown here is derived from an EMBL/GenBank/DDBJ whole genome shotgun (WGS) entry which is preliminary data.</text>
</comment>
<name>A0ABP2RQW7_RHILU</name>
<keyword evidence="1" id="KW-0472">Membrane</keyword>
<accession>A0ABP2RQW7</accession>
<proteinExistence type="predicted"/>
<sequence length="165" mass="17567">MEPLILTWLLKLLQGSPIGETVRSAEYVYPVLEATHILGIALLVGPAFTFDLRLLGVGRRVVSVTTAARYLLRVSHIGFAIAVTTGIALLSAQATVVAGTGAAPWKFGLLVLACLNVLVFHCGIYRRVDGWNDARTAPLPARLGAAVSLIAWTGVIFAGRLLAYT</sequence>
<evidence type="ECO:0000313" key="3">
    <source>
        <dbReference type="Proteomes" id="UP000017668"/>
    </source>
</evidence>
<feature type="transmembrane region" description="Helical" evidence="1">
    <location>
        <begin position="103"/>
        <end position="122"/>
    </location>
</feature>
<protein>
    <submittedName>
        <fullName evidence="2">Transmembrane protein</fullName>
    </submittedName>
</protein>
<keyword evidence="1 2" id="KW-0812">Transmembrane</keyword>
<keyword evidence="1" id="KW-1133">Transmembrane helix</keyword>
<organism evidence="2 3">
    <name type="scientific">Bradyrhizobium lupini HPC(L)</name>
    <dbReference type="NCBI Taxonomy" id="1229491"/>
    <lineage>
        <taxon>Bacteria</taxon>
        <taxon>Pseudomonadati</taxon>
        <taxon>Pseudomonadota</taxon>
        <taxon>Alphaproteobacteria</taxon>
        <taxon>Hyphomicrobiales</taxon>
        <taxon>Nitrobacteraceae</taxon>
        <taxon>Bradyrhizobium</taxon>
    </lineage>
</organism>
<keyword evidence="3" id="KW-1185">Reference proteome</keyword>
<evidence type="ECO:0000256" key="1">
    <source>
        <dbReference type="SAM" id="Phobius"/>
    </source>
</evidence>
<dbReference type="EMBL" id="AMQQ01000023">
    <property type="protein sequence ID" value="EKJ94927.1"/>
    <property type="molecule type" value="Genomic_DNA"/>
</dbReference>
<gene>
    <name evidence="2" type="ORF">C241_16728</name>
</gene>
<dbReference type="RefSeq" id="WP_006699305.1">
    <property type="nucleotide sequence ID" value="NZ_AMQQ01000023.1"/>
</dbReference>
<feature type="transmembrane region" description="Helical" evidence="1">
    <location>
        <begin position="143"/>
        <end position="163"/>
    </location>
</feature>
<feature type="transmembrane region" description="Helical" evidence="1">
    <location>
        <begin position="70"/>
        <end position="91"/>
    </location>
</feature>
<feature type="transmembrane region" description="Helical" evidence="1">
    <location>
        <begin position="31"/>
        <end position="50"/>
    </location>
</feature>